<dbReference type="SMART" id="SM00534">
    <property type="entry name" value="MUTSac"/>
    <property type="match status" value="1"/>
</dbReference>
<keyword evidence="8 14" id="KW-0234">DNA repair</keyword>
<dbReference type="GO" id="GO:0006312">
    <property type="term" value="P:mitotic recombination"/>
    <property type="evidence" value="ECO:0007669"/>
    <property type="project" value="TreeGrafter"/>
</dbReference>
<feature type="compositionally biased region" description="Polar residues" evidence="15">
    <location>
        <begin position="140"/>
        <end position="155"/>
    </location>
</feature>
<dbReference type="NCBIfam" id="NF003810">
    <property type="entry name" value="PRK05399.1"/>
    <property type="match status" value="1"/>
</dbReference>
<dbReference type="SMART" id="SM00533">
    <property type="entry name" value="MUTSd"/>
    <property type="match status" value="1"/>
</dbReference>
<keyword evidence="18" id="KW-1185">Reference proteome</keyword>
<evidence type="ECO:0000313" key="18">
    <source>
        <dbReference type="Proteomes" id="UP000799776"/>
    </source>
</evidence>
<comment type="subcellular location">
    <subcellularLocation>
        <location evidence="1">Nucleus</location>
    </subcellularLocation>
</comment>
<keyword evidence="5 14" id="KW-0227">DNA damage</keyword>
<dbReference type="InterPro" id="IPR007860">
    <property type="entry name" value="DNA_mmatch_repair_MutS_con_dom"/>
</dbReference>
<keyword evidence="6" id="KW-0067">ATP-binding</keyword>
<protein>
    <recommendedName>
        <fullName evidence="3 13">DNA mismatch repair protein MSH3</fullName>
    </recommendedName>
    <alternativeName>
        <fullName evidence="3 13">DNA mismatch repair protein MSH3</fullName>
    </alternativeName>
    <alternativeName>
        <fullName evidence="12">MutS protein homolog 3</fullName>
    </alternativeName>
</protein>
<accession>A0A9P4LZA5</accession>
<evidence type="ECO:0000256" key="2">
    <source>
        <dbReference type="ARBA" id="ARBA00007094"/>
    </source>
</evidence>
<evidence type="ECO:0000256" key="13">
    <source>
        <dbReference type="ARBA" id="ARBA00073774"/>
    </source>
</evidence>
<dbReference type="PANTHER" id="PTHR11361:SF122">
    <property type="entry name" value="DNA MISMATCH REPAIR PROTEIN MSH3"/>
    <property type="match status" value="1"/>
</dbReference>
<evidence type="ECO:0000259" key="16">
    <source>
        <dbReference type="PROSITE" id="PS00486"/>
    </source>
</evidence>
<dbReference type="OrthoDB" id="121051at2759"/>
<evidence type="ECO:0000256" key="9">
    <source>
        <dbReference type="ARBA" id="ARBA00023242"/>
    </source>
</evidence>
<dbReference type="PROSITE" id="PS00486">
    <property type="entry name" value="DNA_MISMATCH_REPAIR_2"/>
    <property type="match status" value="1"/>
</dbReference>
<evidence type="ECO:0000256" key="7">
    <source>
        <dbReference type="ARBA" id="ARBA00023125"/>
    </source>
</evidence>
<evidence type="ECO:0000256" key="8">
    <source>
        <dbReference type="ARBA" id="ARBA00023204"/>
    </source>
</evidence>
<evidence type="ECO:0000256" key="3">
    <source>
        <dbReference type="ARBA" id="ARBA00022151"/>
    </source>
</evidence>
<feature type="compositionally biased region" description="Basic and acidic residues" evidence="15">
    <location>
        <begin position="53"/>
        <end position="62"/>
    </location>
</feature>
<comment type="similarity">
    <text evidence="2">Belongs to the DNA mismatch repair MutS family. MSH3 subfamily.</text>
</comment>
<dbReference type="Gene3D" id="1.10.1420.10">
    <property type="match status" value="2"/>
</dbReference>
<reference evidence="17" key="1">
    <citation type="journal article" date="2020" name="Stud. Mycol.">
        <title>101 Dothideomycetes genomes: a test case for predicting lifestyles and emergence of pathogens.</title>
        <authorList>
            <person name="Haridas S."/>
            <person name="Albert R."/>
            <person name="Binder M."/>
            <person name="Bloem J."/>
            <person name="Labutti K."/>
            <person name="Salamov A."/>
            <person name="Andreopoulos B."/>
            <person name="Baker S."/>
            <person name="Barry K."/>
            <person name="Bills G."/>
            <person name="Bluhm B."/>
            <person name="Cannon C."/>
            <person name="Castanera R."/>
            <person name="Culley D."/>
            <person name="Daum C."/>
            <person name="Ezra D."/>
            <person name="Gonzalez J."/>
            <person name="Henrissat B."/>
            <person name="Kuo A."/>
            <person name="Liang C."/>
            <person name="Lipzen A."/>
            <person name="Lutzoni F."/>
            <person name="Magnuson J."/>
            <person name="Mondo S."/>
            <person name="Nolan M."/>
            <person name="Ohm R."/>
            <person name="Pangilinan J."/>
            <person name="Park H.-J."/>
            <person name="Ramirez L."/>
            <person name="Alfaro M."/>
            <person name="Sun H."/>
            <person name="Tritt A."/>
            <person name="Yoshinaga Y."/>
            <person name="Zwiers L.-H."/>
            <person name="Turgeon B."/>
            <person name="Goodwin S."/>
            <person name="Spatafora J."/>
            <person name="Crous P."/>
            <person name="Grigoriev I."/>
        </authorList>
    </citation>
    <scope>NUCLEOTIDE SEQUENCE</scope>
    <source>
        <strain evidence="17">CBS 121410</strain>
    </source>
</reference>
<dbReference type="InterPro" id="IPR007695">
    <property type="entry name" value="DNA_mismatch_repair_MutS-lik_N"/>
</dbReference>
<name>A0A9P4LZA5_9PEZI</name>
<keyword evidence="7 14" id="KW-0238">DNA-binding</keyword>
<dbReference type="FunFam" id="3.40.50.300:FF:001909">
    <property type="entry name" value="DNA mismatch repair protein msh3"/>
    <property type="match status" value="1"/>
</dbReference>
<sequence>MASFITSSQSASQQNKKQQSISSFFTSKTPSAPKSTPLASSPPHVAPANIIDRPVESDKEESQPNETFRNALKRARSDANADDDLVKPKRQRQTRRVDSESPPASRDASPVEDQSPPRDPEAEDDTRAPKPRSTDRTSKYIFSSSPVQLENNVESESQDVRREKERLHQKFVKRLGRPDSIAEIKRKHNVLTDDAAEGENAGDDEEAEEEEVAAAKSTAKGKKSTSKKGGSKLTPMEKQLLELKRQHMDTILVIEVGYKFRFFGEDARIAAKELGIVCIPGKYRYDEHPSEAHIDRFAGASFPVHRLHVHVKRLVTAGHKVGVVRQLETAALKAVGDNRNAPFVRKLTNLYTKATYLDDAEGLEGITAGSDHGALATGYLLCLTETNAKGWGTDEKVQVGIVAVQPATGDIIYDDFEDGFMRSEIETRLLHIAPCEFVVVGDVSKATDKLIQHLSGSKRNVFGDQARVERVEKPKTMAAQAYSHISNFYADKMKATNGDATNSGASHILDRVHQLSEHVTICLSAMITHLSEYGLEHIFDLTKYFQPFSARSHMLLNGNTLSSLEIYQNQTDHTAKGSLFWTLDRTKTRFGQRLLRKWVGRPLLNRAQLQERIAAVEELRDGERTMAVDKLKNLLRLVKTDLEKSLVRIYFAKCSRSELLGVLQTMQRISNEYAHVTSPEKAGFASSALNQAIADLPQISEDVINILERINASSATDDDKYNFFREEYETEDITDHKLGIVSVEHDLNEHRKVAAEKLKVSKVDYVKVAGIEFLIEVDNSRIKNVPASWAKISGTKKVSRFHTPEVIRLLRERDQHKEALSAACDSAFKELLKEIGGKYQIFRDCIQSLATLDCLLSLAEISSQPGYVKPEFTDDICIEVSEGRHPMVEQLLLDAYVPNDISLSTDATRALLITGPNMGGKSSYVRQVALISIMGQMGSYVPASSAKLGMLDAVFTRMGAFDNMMAGESTFMVELSETADILKQATPRSLVILDELGRGTSTHDGVAIAQAVLDYMVRDIKALTLFITHYQSLAKLADAFPQHELKNVHMRFEETGDDAKKDQVTFLYEIGEGVAHRSYGLNVARLANVPDSVLDVAAVKSRELEEEMMARRMASLSRILTQLVENGEERELELLKDNAELL</sequence>
<keyword evidence="4 14" id="KW-0547">Nucleotide-binding</keyword>
<dbReference type="AlphaFoldDB" id="A0A9P4LZA5"/>
<feature type="region of interest" description="Disordered" evidence="15">
    <location>
        <begin position="1"/>
        <end position="164"/>
    </location>
</feature>
<evidence type="ECO:0000256" key="14">
    <source>
        <dbReference type="RuleBase" id="RU003756"/>
    </source>
</evidence>
<feature type="compositionally biased region" description="Basic and acidic residues" evidence="15">
    <location>
        <begin position="75"/>
        <end position="87"/>
    </location>
</feature>
<proteinExistence type="inferred from homology"/>
<dbReference type="InterPro" id="IPR045076">
    <property type="entry name" value="MutS"/>
</dbReference>
<dbReference type="SUPFAM" id="SSF48334">
    <property type="entry name" value="DNA repair protein MutS, domain III"/>
    <property type="match status" value="1"/>
</dbReference>
<feature type="region of interest" description="Disordered" evidence="15">
    <location>
        <begin position="192"/>
        <end position="233"/>
    </location>
</feature>
<keyword evidence="9" id="KW-0539">Nucleus</keyword>
<dbReference type="GO" id="GO:0005634">
    <property type="term" value="C:nucleus"/>
    <property type="evidence" value="ECO:0007669"/>
    <property type="project" value="UniProtKB-SubCell"/>
</dbReference>
<dbReference type="Pfam" id="PF05192">
    <property type="entry name" value="MutS_III"/>
    <property type="match status" value="1"/>
</dbReference>
<feature type="compositionally biased region" description="Acidic residues" evidence="15">
    <location>
        <begin position="194"/>
        <end position="212"/>
    </location>
</feature>
<evidence type="ECO:0000256" key="15">
    <source>
        <dbReference type="SAM" id="MobiDB-lite"/>
    </source>
</evidence>
<dbReference type="Pfam" id="PF00488">
    <property type="entry name" value="MutS_V"/>
    <property type="match status" value="1"/>
</dbReference>
<dbReference type="Pfam" id="PF05188">
    <property type="entry name" value="MutS_II"/>
    <property type="match status" value="1"/>
</dbReference>
<dbReference type="GO" id="GO:0006298">
    <property type="term" value="P:mismatch repair"/>
    <property type="evidence" value="ECO:0007669"/>
    <property type="project" value="InterPro"/>
</dbReference>
<dbReference type="GO" id="GO:0030983">
    <property type="term" value="F:mismatched DNA binding"/>
    <property type="evidence" value="ECO:0007669"/>
    <property type="project" value="UniProtKB-UniRule"/>
</dbReference>
<comment type="function">
    <text evidence="10">Component of the post-replicative DNA mismatch repair system (MMR). Heterodimerizes with MSH2 to form MutS beta, which binds to DNA mismatches thereby initiating DNA repair. MSH3 provides substrate-binding and substrate specificity to the complex. When bound, the MutS beta heterodimer bends the DNA helix and shields approximately 20 base pairs. Acts mainly to repair insertion-deletion loops (IDLs) from 2 to 13 nucleotides in size, but can also repair base-base and single insertion-deletion mismatches that occur during replication. After mismatch binding, forms a ternary complex with the MutL alpha heterodimer, which is thought to be responsible for directing the downstream MMR events, including strand discrimination, excision, and resynthesis. ATP binding and hydrolysis play a pivotal role in mismatch repair functions.</text>
</comment>
<comment type="caution">
    <text evidence="17">The sequence shown here is derived from an EMBL/GenBank/DDBJ whole genome shotgun (WGS) entry which is preliminary data.</text>
</comment>
<dbReference type="GO" id="GO:0140664">
    <property type="term" value="F:ATP-dependent DNA damage sensor activity"/>
    <property type="evidence" value="ECO:0007669"/>
    <property type="project" value="InterPro"/>
</dbReference>
<dbReference type="InterPro" id="IPR036187">
    <property type="entry name" value="DNA_mismatch_repair_MutS_sf"/>
</dbReference>
<dbReference type="Pfam" id="PF01624">
    <property type="entry name" value="MutS_I"/>
    <property type="match status" value="1"/>
</dbReference>
<dbReference type="FunFam" id="1.10.1420.10:FF:000004">
    <property type="entry name" value="DNA mismatch repair protein Msh3"/>
    <property type="match status" value="1"/>
</dbReference>
<dbReference type="Gene3D" id="3.30.420.110">
    <property type="entry name" value="MutS, connector domain"/>
    <property type="match status" value="1"/>
</dbReference>
<dbReference type="InterPro" id="IPR007696">
    <property type="entry name" value="DNA_mismatch_repair_MutS_core"/>
</dbReference>
<organism evidence="17 18">
    <name type="scientific">Saccharata proteae CBS 121410</name>
    <dbReference type="NCBI Taxonomy" id="1314787"/>
    <lineage>
        <taxon>Eukaryota</taxon>
        <taxon>Fungi</taxon>
        <taxon>Dikarya</taxon>
        <taxon>Ascomycota</taxon>
        <taxon>Pezizomycotina</taxon>
        <taxon>Dothideomycetes</taxon>
        <taxon>Dothideomycetes incertae sedis</taxon>
        <taxon>Botryosphaeriales</taxon>
        <taxon>Saccharataceae</taxon>
        <taxon>Saccharata</taxon>
    </lineage>
</organism>
<dbReference type="Proteomes" id="UP000799776">
    <property type="component" value="Unassembled WGS sequence"/>
</dbReference>
<evidence type="ECO:0000256" key="1">
    <source>
        <dbReference type="ARBA" id="ARBA00004123"/>
    </source>
</evidence>
<dbReference type="GO" id="GO:0005524">
    <property type="term" value="F:ATP binding"/>
    <property type="evidence" value="ECO:0007669"/>
    <property type="project" value="UniProtKB-UniRule"/>
</dbReference>
<evidence type="ECO:0000256" key="6">
    <source>
        <dbReference type="ARBA" id="ARBA00022840"/>
    </source>
</evidence>
<dbReference type="Pfam" id="PF05190">
    <property type="entry name" value="MutS_IV"/>
    <property type="match status" value="1"/>
</dbReference>
<dbReference type="Gene3D" id="3.40.1170.10">
    <property type="entry name" value="DNA repair protein MutS, domain I"/>
    <property type="match status" value="1"/>
</dbReference>
<dbReference type="InterPro" id="IPR007861">
    <property type="entry name" value="DNA_mismatch_repair_MutS_clamp"/>
</dbReference>
<evidence type="ECO:0000256" key="4">
    <source>
        <dbReference type="ARBA" id="ARBA00022741"/>
    </source>
</evidence>
<dbReference type="FunFam" id="3.30.420.110:FF:000008">
    <property type="entry name" value="DNA mismatch repair protein"/>
    <property type="match status" value="1"/>
</dbReference>
<evidence type="ECO:0000256" key="11">
    <source>
        <dbReference type="ARBA" id="ARBA00025902"/>
    </source>
</evidence>
<feature type="domain" description="DNA mismatch repair proteins mutS family" evidence="16">
    <location>
        <begin position="989"/>
        <end position="1005"/>
    </location>
</feature>
<evidence type="ECO:0000313" key="17">
    <source>
        <dbReference type="EMBL" id="KAF2090850.1"/>
    </source>
</evidence>
<dbReference type="InterPro" id="IPR000432">
    <property type="entry name" value="DNA_mismatch_repair_MutS_C"/>
</dbReference>
<dbReference type="InterPro" id="IPR016151">
    <property type="entry name" value="DNA_mismatch_repair_MutS_N"/>
</dbReference>
<dbReference type="SUPFAM" id="SSF55271">
    <property type="entry name" value="DNA repair protein MutS, domain I"/>
    <property type="match status" value="1"/>
</dbReference>
<dbReference type="FunFam" id="3.40.1170.10:FF:000006">
    <property type="entry name" value="DNA mismatch repair protein"/>
    <property type="match status" value="1"/>
</dbReference>
<dbReference type="InterPro" id="IPR027417">
    <property type="entry name" value="P-loop_NTPase"/>
</dbReference>
<dbReference type="Gene3D" id="3.40.50.300">
    <property type="entry name" value="P-loop containing nucleotide triphosphate hydrolases"/>
    <property type="match status" value="1"/>
</dbReference>
<evidence type="ECO:0000256" key="12">
    <source>
        <dbReference type="ARBA" id="ARBA00029792"/>
    </source>
</evidence>
<dbReference type="SUPFAM" id="SSF52540">
    <property type="entry name" value="P-loop containing nucleoside triphosphate hydrolases"/>
    <property type="match status" value="1"/>
</dbReference>
<feature type="compositionally biased region" description="Basic residues" evidence="15">
    <location>
        <begin position="219"/>
        <end position="230"/>
    </location>
</feature>
<feature type="compositionally biased region" description="Polar residues" evidence="15">
    <location>
        <begin position="24"/>
        <end position="39"/>
    </location>
</feature>
<feature type="compositionally biased region" description="Basic and acidic residues" evidence="15">
    <location>
        <begin position="115"/>
        <end position="138"/>
    </location>
</feature>
<evidence type="ECO:0000256" key="10">
    <source>
        <dbReference type="ARBA" id="ARBA00025373"/>
    </source>
</evidence>
<dbReference type="EMBL" id="ML978712">
    <property type="protein sequence ID" value="KAF2090850.1"/>
    <property type="molecule type" value="Genomic_DNA"/>
</dbReference>
<dbReference type="PANTHER" id="PTHR11361">
    <property type="entry name" value="DNA MISMATCH REPAIR PROTEIN MUTS FAMILY MEMBER"/>
    <property type="match status" value="1"/>
</dbReference>
<feature type="compositionally biased region" description="Low complexity" evidence="15">
    <location>
        <begin position="7"/>
        <end position="23"/>
    </location>
</feature>
<gene>
    <name evidence="17" type="ORF">K490DRAFT_71160</name>
</gene>
<dbReference type="InterPro" id="IPR036678">
    <property type="entry name" value="MutS_con_dom_sf"/>
</dbReference>
<evidence type="ECO:0000256" key="5">
    <source>
        <dbReference type="ARBA" id="ARBA00022763"/>
    </source>
</evidence>
<comment type="subunit">
    <text evidence="11">Heterodimer consisting of MSH2-MSH3 (MutS beta). Forms a ternary complex with MutL alpha (MLH1-PMS1).</text>
</comment>